<evidence type="ECO:0000256" key="2">
    <source>
        <dbReference type="ARBA" id="ARBA00022475"/>
    </source>
</evidence>
<dbReference type="EMBL" id="JACLYU010000007">
    <property type="protein sequence ID" value="MBM6699701.1"/>
    <property type="molecule type" value="Genomic_DNA"/>
</dbReference>
<dbReference type="GO" id="GO:0019829">
    <property type="term" value="F:ATPase-coupled monoatomic cation transmembrane transporter activity"/>
    <property type="evidence" value="ECO:0007669"/>
    <property type="project" value="TreeGrafter"/>
</dbReference>
<dbReference type="AlphaFoldDB" id="A0A938WXJ9"/>
<dbReference type="GO" id="GO:0005524">
    <property type="term" value="F:ATP binding"/>
    <property type="evidence" value="ECO:0007669"/>
    <property type="project" value="InterPro"/>
</dbReference>
<evidence type="ECO:0000256" key="7">
    <source>
        <dbReference type="SAM" id="Phobius"/>
    </source>
</evidence>
<dbReference type="Pfam" id="PF00689">
    <property type="entry name" value="Cation_ATPase_C"/>
    <property type="match status" value="1"/>
</dbReference>
<evidence type="ECO:0000313" key="10">
    <source>
        <dbReference type="Proteomes" id="UP000718821"/>
    </source>
</evidence>
<dbReference type="GO" id="GO:0016887">
    <property type="term" value="F:ATP hydrolysis activity"/>
    <property type="evidence" value="ECO:0007669"/>
    <property type="project" value="InterPro"/>
</dbReference>
<dbReference type="InterPro" id="IPR023299">
    <property type="entry name" value="ATPase_P-typ_cyto_dom_N"/>
</dbReference>
<dbReference type="Proteomes" id="UP000718821">
    <property type="component" value="Unassembled WGS sequence"/>
</dbReference>
<dbReference type="SUPFAM" id="SSF81665">
    <property type="entry name" value="Calcium ATPase, transmembrane domain M"/>
    <property type="match status" value="1"/>
</dbReference>
<evidence type="ECO:0000256" key="4">
    <source>
        <dbReference type="ARBA" id="ARBA00022989"/>
    </source>
</evidence>
<comment type="subcellular location">
    <subcellularLocation>
        <location evidence="1">Cell membrane</location>
        <topology evidence="1">Multi-pass membrane protein</topology>
    </subcellularLocation>
</comment>
<feature type="domain" description="Cation-transporting P-type ATPase C-terminal" evidence="8">
    <location>
        <begin position="527"/>
        <end position="665"/>
    </location>
</feature>
<dbReference type="NCBIfam" id="TIGR01494">
    <property type="entry name" value="ATPase_P-type"/>
    <property type="match status" value="2"/>
</dbReference>
<evidence type="ECO:0000256" key="1">
    <source>
        <dbReference type="ARBA" id="ARBA00004651"/>
    </source>
</evidence>
<dbReference type="GO" id="GO:0005886">
    <property type="term" value="C:plasma membrane"/>
    <property type="evidence" value="ECO:0007669"/>
    <property type="project" value="UniProtKB-SubCell"/>
</dbReference>
<keyword evidence="5 7" id="KW-0472">Membrane</keyword>
<dbReference type="Gene3D" id="3.40.50.1000">
    <property type="entry name" value="HAD superfamily/HAD-like"/>
    <property type="match status" value="1"/>
</dbReference>
<organism evidence="9 10">
    <name type="scientific">Bifidobacterium pullorum subsp. saeculare</name>
    <dbReference type="NCBI Taxonomy" id="78257"/>
    <lineage>
        <taxon>Bacteria</taxon>
        <taxon>Bacillati</taxon>
        <taxon>Actinomycetota</taxon>
        <taxon>Actinomycetes</taxon>
        <taxon>Bifidobacteriales</taxon>
        <taxon>Bifidobacteriaceae</taxon>
        <taxon>Bifidobacterium</taxon>
    </lineage>
</organism>
<name>A0A938WXJ9_9BIFI</name>
<dbReference type="Gene3D" id="3.40.1110.10">
    <property type="entry name" value="Calcium-transporting ATPase, cytoplasmic domain N"/>
    <property type="match status" value="1"/>
</dbReference>
<dbReference type="SUPFAM" id="SSF56784">
    <property type="entry name" value="HAD-like"/>
    <property type="match status" value="1"/>
</dbReference>
<gene>
    <name evidence="9" type="ORF">H7U32_05105</name>
</gene>
<dbReference type="SUPFAM" id="SSF81660">
    <property type="entry name" value="Metal cation-transporting ATPase, ATP-binding domain N"/>
    <property type="match status" value="1"/>
</dbReference>
<sequence length="676" mass="69450">MPGMRSGSLAAVGKALTIVGLVVCAAILLLGVLYQRPMVPQLLVAITLAISIIPEGLPATATIVMALGVQRMARRHALVKTLPAVETLGGVTVICSDTTGTLTLNRMTVTHVATDGGFTAGEATPVDDLGRSVADASNGETGTGIGSAAGLLLTAAALCNDASLDPDHPGEVIGDPTEGALIRFAQRFGIDHEALEDRFPRVAECPFDSERQRMTTVHRVGDGLTAYAKGSVEGLLPLCDRICGDDGTVRAMTSADRGRILALCRGMAGDAQRTLGFAMRTTDASQAGLAPGTPDACAAGPGSPVLASPDPAVLERGFVFLGVTGMIDPLRREAGEAVRSCSAAGIRTVMITGDHPLTALAIARDLGIHRPGDTVVTGADLARMDDAALDAVVGSATVFARVTPGDKLRIIDSLRRTGEVIAMTGDGVNDSPALEAADIGVAMGVAGTDVAKGAADMILLDDSFATIAVAVKEGRRVARNIQKVIQFLLAGNIAEITTLLVAAALNLAAPLSGAHILWVNLATATRHAPVRSGTLFDCGLVGRVLAQGVFVALMTTAAYWVGTGWGAGAGGHAVGQTMAFCVLAFSQLLRALNQRSTTEPVWVRAEGANPWLVAAVLCSLALTMAVLLVPALREAFGLASLTGGQWAVTAALAAMSLVQMEVAKLPGRLRGRRDAV</sequence>
<evidence type="ECO:0000256" key="5">
    <source>
        <dbReference type="ARBA" id="ARBA00023136"/>
    </source>
</evidence>
<dbReference type="InterPro" id="IPR006068">
    <property type="entry name" value="ATPase_P-typ_cation-transptr_C"/>
</dbReference>
<dbReference type="InterPro" id="IPR036412">
    <property type="entry name" value="HAD-like_sf"/>
</dbReference>
<dbReference type="PRINTS" id="PR00119">
    <property type="entry name" value="CATATPASE"/>
</dbReference>
<dbReference type="PANTHER" id="PTHR43294:SF21">
    <property type="entry name" value="CATION TRANSPORTING ATPASE"/>
    <property type="match status" value="1"/>
</dbReference>
<dbReference type="Gene3D" id="1.20.1110.10">
    <property type="entry name" value="Calcium-transporting ATPase, transmembrane domain"/>
    <property type="match status" value="2"/>
</dbReference>
<feature type="transmembrane region" description="Helical" evidence="7">
    <location>
        <begin position="12"/>
        <end position="34"/>
    </location>
</feature>
<dbReference type="GO" id="GO:1902600">
    <property type="term" value="P:proton transmembrane transport"/>
    <property type="evidence" value="ECO:0007669"/>
    <property type="project" value="TreeGrafter"/>
</dbReference>
<comment type="caution">
    <text evidence="9">The sequence shown here is derived from an EMBL/GenBank/DDBJ whole genome shotgun (WGS) entry which is preliminary data.</text>
</comment>
<dbReference type="InterPro" id="IPR023298">
    <property type="entry name" value="ATPase_P-typ_TM_dom_sf"/>
</dbReference>
<feature type="transmembrane region" description="Helical" evidence="7">
    <location>
        <begin position="612"/>
        <end position="632"/>
    </location>
</feature>
<dbReference type="Pfam" id="PF13246">
    <property type="entry name" value="Cation_ATPase"/>
    <property type="match status" value="1"/>
</dbReference>
<keyword evidence="10" id="KW-1185">Reference proteome</keyword>
<keyword evidence="4 7" id="KW-1133">Transmembrane helix</keyword>
<accession>A0A938WXJ9</accession>
<reference evidence="9" key="1">
    <citation type="submission" date="2020-08" db="EMBL/GenBank/DDBJ databases">
        <authorList>
            <person name="Cejkova D."/>
            <person name="Kubasova T."/>
            <person name="Jahodarova E."/>
            <person name="Rychlik I."/>
        </authorList>
    </citation>
    <scope>NUCLEOTIDE SEQUENCE</scope>
    <source>
        <strain evidence="9">An836</strain>
    </source>
</reference>
<feature type="transmembrane region" description="Helical" evidence="7">
    <location>
        <begin position="40"/>
        <end position="67"/>
    </location>
</feature>
<feature type="transmembrane region" description="Helical" evidence="7">
    <location>
        <begin position="540"/>
        <end position="561"/>
    </location>
</feature>
<dbReference type="PANTHER" id="PTHR43294">
    <property type="entry name" value="SODIUM/POTASSIUM-TRANSPORTING ATPASE SUBUNIT ALPHA"/>
    <property type="match status" value="1"/>
</dbReference>
<evidence type="ECO:0000256" key="3">
    <source>
        <dbReference type="ARBA" id="ARBA00022692"/>
    </source>
</evidence>
<protein>
    <submittedName>
        <fullName evidence="9">Cation-translocating P-type ATPase</fullName>
    </submittedName>
</protein>
<comment type="catalytic activity">
    <reaction evidence="6">
        <text>ATP + H2O = ADP + phosphate + H(+)</text>
        <dbReference type="Rhea" id="RHEA:13065"/>
        <dbReference type="ChEBI" id="CHEBI:15377"/>
        <dbReference type="ChEBI" id="CHEBI:15378"/>
        <dbReference type="ChEBI" id="CHEBI:30616"/>
        <dbReference type="ChEBI" id="CHEBI:43474"/>
        <dbReference type="ChEBI" id="CHEBI:456216"/>
    </reaction>
</comment>
<keyword evidence="2" id="KW-1003">Cell membrane</keyword>
<dbReference type="InterPro" id="IPR001757">
    <property type="entry name" value="P_typ_ATPase"/>
</dbReference>
<proteinExistence type="predicted"/>
<feature type="transmembrane region" description="Helical" evidence="7">
    <location>
        <begin position="573"/>
        <end position="592"/>
    </location>
</feature>
<feature type="transmembrane region" description="Helical" evidence="7">
    <location>
        <begin position="644"/>
        <end position="663"/>
    </location>
</feature>
<evidence type="ECO:0000256" key="6">
    <source>
        <dbReference type="ARBA" id="ARBA00049360"/>
    </source>
</evidence>
<reference evidence="9" key="2">
    <citation type="journal article" date="2021" name="Sci. Rep.">
        <title>The distribution of antibiotic resistance genes in chicken gut microbiota commensals.</title>
        <authorList>
            <person name="Juricova H."/>
            <person name="Matiasovicova J."/>
            <person name="Kubasova T."/>
            <person name="Cejkova D."/>
            <person name="Rychlik I."/>
        </authorList>
    </citation>
    <scope>NUCLEOTIDE SEQUENCE</scope>
    <source>
        <strain evidence="9">An836</strain>
    </source>
</reference>
<dbReference type="InterPro" id="IPR023214">
    <property type="entry name" value="HAD_sf"/>
</dbReference>
<dbReference type="InterPro" id="IPR050510">
    <property type="entry name" value="Cation_transp_ATPase_P-type"/>
</dbReference>
<evidence type="ECO:0000259" key="8">
    <source>
        <dbReference type="Pfam" id="PF00689"/>
    </source>
</evidence>
<keyword evidence="3 7" id="KW-0812">Transmembrane</keyword>
<evidence type="ECO:0000313" key="9">
    <source>
        <dbReference type="EMBL" id="MBM6699701.1"/>
    </source>
</evidence>